<sequence>MASVMRAIFNVVKHNKYVKIKEKVKEKVRYEDSDSTDVSDSEITIKPKFAIKVENKHRVCQKHNPIHEKSVTTTFEKEYYSEPIPLDPTILWLAKGSFMKIDWYTDIKEVTLPKFDSILIFRKVSASTHKILYGANYECLEKLKLVKKSTRKNVTILSPFRLKHTADCFAILIKTCGNRNKYIKVNYTRQSCSKMTCVINTCDKKLFSTTITHAEYPIYKIEDSKGKDVPFTVHNDIKIFGYNYIHNYSSVNQILNISIYRPTKIKQFCFYDFVKKPSNNKYQEYYLFGKYTIQLSEKNTYDIIVDDPQKFFNDYWIFKDFLQLRRSNVVINNIASVIDFTDSRHGDYYNYLCYLQSEYEQKKDRLHPRKIHKIYKSGCIDVNIITNYDRCYIVNNHRKFFHERLCWLKSDNRYNLYHSKLSHLTENESDERWYYSIDDIELDGRYMKPVMTNPIVTKSSTSVTYKNQLFNFSNIPHKNPVKSKFMKFIGKFKKKMPDADQYSTKYNPYEVVITDSLKDDKPLAKDKIKSLSYYNSYLKSAKGKYEFLNNGLVNINTNYRSFYRHNYLVFENDKYATSRNFKIYGMKMVIYKHRVFHTASIPTKNEIKYFKTNNLDFDKNTFIVVCGNGCSSANIIRQTDNTTTVIKDGSTGHTTYVNDDGGVKETKSDEEEQLIPAVKVVGRNRELNCVYGWKMCILKDKSKFVLVKLRIPSDAQIYGNRTGKLRANKAHIIGMWLQDGTFISPFEEEPEVVSIHDHKFRYSYMSPDIVPDSFTENNTECANGIHFFLDYKAVYKYMTESTFGTFYGHNVKDLNAPCIEPSFDLSL</sequence>
<dbReference type="AlphaFoldDB" id="A0A6C0EAY2"/>
<evidence type="ECO:0000313" key="1">
    <source>
        <dbReference type="EMBL" id="QHT26018.1"/>
    </source>
</evidence>
<name>A0A6C0EAY2_9ZZZZ</name>
<dbReference type="Pfam" id="PF19062">
    <property type="entry name" value="DUF5758"/>
    <property type="match status" value="1"/>
</dbReference>
<accession>A0A6C0EAY2</accession>
<dbReference type="InterPro" id="IPR043919">
    <property type="entry name" value="DUF5758"/>
</dbReference>
<dbReference type="EMBL" id="MN739777">
    <property type="protein sequence ID" value="QHT26018.1"/>
    <property type="molecule type" value="Genomic_DNA"/>
</dbReference>
<proteinExistence type="predicted"/>
<organism evidence="1">
    <name type="scientific">viral metagenome</name>
    <dbReference type="NCBI Taxonomy" id="1070528"/>
    <lineage>
        <taxon>unclassified sequences</taxon>
        <taxon>metagenomes</taxon>
        <taxon>organismal metagenomes</taxon>
    </lineage>
</organism>
<protein>
    <submittedName>
        <fullName evidence="1">Uncharacterized protein</fullName>
    </submittedName>
</protein>
<reference evidence="1" key="1">
    <citation type="journal article" date="2020" name="Nature">
        <title>Giant virus diversity and host interactions through global metagenomics.</title>
        <authorList>
            <person name="Schulz F."/>
            <person name="Roux S."/>
            <person name="Paez-Espino D."/>
            <person name="Jungbluth S."/>
            <person name="Walsh D.A."/>
            <person name="Denef V.J."/>
            <person name="McMahon K.D."/>
            <person name="Konstantinidis K.T."/>
            <person name="Eloe-Fadrosh E.A."/>
            <person name="Kyrpides N.C."/>
            <person name="Woyke T."/>
        </authorList>
    </citation>
    <scope>NUCLEOTIDE SEQUENCE</scope>
    <source>
        <strain evidence="1">GVMAG-M-3300023179-27</strain>
    </source>
</reference>